<accession>A0A4S8WN72</accession>
<evidence type="ECO:0000313" key="1">
    <source>
        <dbReference type="EMBL" id="THW27629.1"/>
    </source>
</evidence>
<organism evidence="1 2">
    <name type="scientific">Aureobasidium pullulans</name>
    <name type="common">Black yeast</name>
    <name type="synonym">Pullularia pullulans</name>
    <dbReference type="NCBI Taxonomy" id="5580"/>
    <lineage>
        <taxon>Eukaryota</taxon>
        <taxon>Fungi</taxon>
        <taxon>Dikarya</taxon>
        <taxon>Ascomycota</taxon>
        <taxon>Pezizomycotina</taxon>
        <taxon>Dothideomycetes</taxon>
        <taxon>Dothideomycetidae</taxon>
        <taxon>Dothideales</taxon>
        <taxon>Saccotheciaceae</taxon>
        <taxon>Aureobasidium</taxon>
    </lineage>
</organism>
<evidence type="ECO:0000313" key="2">
    <source>
        <dbReference type="Proteomes" id="UP000310687"/>
    </source>
</evidence>
<name>A0A4S8WN72_AURPU</name>
<dbReference type="AlphaFoldDB" id="A0A4S8WN72"/>
<dbReference type="EMBL" id="QZAL01000430">
    <property type="protein sequence ID" value="THW27629.1"/>
    <property type="molecule type" value="Genomic_DNA"/>
</dbReference>
<proteinExistence type="predicted"/>
<reference evidence="1 2" key="1">
    <citation type="submission" date="2018-10" db="EMBL/GenBank/DDBJ databases">
        <title>Fifty Aureobasidium pullulans genomes reveal a recombining polyextremotolerant generalist.</title>
        <authorList>
            <person name="Gostincar C."/>
            <person name="Turk M."/>
            <person name="Zajc J."/>
            <person name="Gunde-Cimerman N."/>
        </authorList>
    </citation>
    <scope>NUCLEOTIDE SEQUENCE [LARGE SCALE GENOMIC DNA]</scope>
    <source>
        <strain evidence="1 2">EXF-11013</strain>
    </source>
</reference>
<dbReference type="Proteomes" id="UP000310687">
    <property type="component" value="Unassembled WGS sequence"/>
</dbReference>
<sequence length="184" mass="20373">MALQQSSTMDLRAQILENWRYAQPDPADVVIITTFDSEDSEAPFGAMIAKHPSKGGDLLFKISACSSTQAALSMLLDATSKLVSKATAGKPVKSAVQKELEAVPSATDKKDHEKMLRWLINYNWKQLRSSNEPADLVIVSSRSTNYCAEWTVWAMQLGLDGVGETEELALEDLLYRISSWRTGF</sequence>
<protein>
    <submittedName>
        <fullName evidence="1">Uncharacterized protein</fullName>
    </submittedName>
</protein>
<gene>
    <name evidence="1" type="ORF">D6D22_10746</name>
</gene>
<comment type="caution">
    <text evidence="1">The sequence shown here is derived from an EMBL/GenBank/DDBJ whole genome shotgun (WGS) entry which is preliminary data.</text>
</comment>